<dbReference type="InterPro" id="IPR002104">
    <property type="entry name" value="Integrase_catalytic"/>
</dbReference>
<dbReference type="Proteomes" id="UP000410049">
    <property type="component" value="Unassembled WGS sequence"/>
</dbReference>
<evidence type="ECO:0000256" key="4">
    <source>
        <dbReference type="ARBA" id="ARBA00023172"/>
    </source>
</evidence>
<reference evidence="6 7" key="1">
    <citation type="journal article" date="2019" name="Syst. Appl. Microbiol.">
        <title>Characterization of Bifidobacterium species in feaces of the Egyptian fruit bat: Description of B. vespertilionis sp. nov. and B. rousetti sp. nov.</title>
        <authorList>
            <person name="Modesto M."/>
            <person name="Satti M."/>
            <person name="Watanabe K."/>
            <person name="Puglisi E."/>
            <person name="Morelli L."/>
            <person name="Huang C.-H."/>
            <person name="Liou J.-S."/>
            <person name="Miyashita M."/>
            <person name="Tamura T."/>
            <person name="Saito S."/>
            <person name="Mori K."/>
            <person name="Huang L."/>
            <person name="Sciavilla P."/>
            <person name="Sandri C."/>
            <person name="Spiezio C."/>
            <person name="Vitali F."/>
            <person name="Cavalieri D."/>
            <person name="Perpetuini G."/>
            <person name="Tofalo R."/>
            <person name="Bonetti A."/>
            <person name="Arita M."/>
            <person name="Mattarelli P."/>
        </authorList>
    </citation>
    <scope>NUCLEOTIDE SEQUENCE [LARGE SCALE GENOMIC DNA]</scope>
    <source>
        <strain evidence="6 7">RST17</strain>
    </source>
</reference>
<dbReference type="AlphaFoldDB" id="A0A5M9ZIU1"/>
<dbReference type="PROSITE" id="PS51898">
    <property type="entry name" value="TYR_RECOMBINASE"/>
    <property type="match status" value="1"/>
</dbReference>
<evidence type="ECO:0000256" key="1">
    <source>
        <dbReference type="ARBA" id="ARBA00008857"/>
    </source>
</evidence>
<dbReference type="Pfam" id="PF00589">
    <property type="entry name" value="Phage_integrase"/>
    <property type="match status" value="1"/>
</dbReference>
<dbReference type="Pfam" id="PF14659">
    <property type="entry name" value="Phage_int_SAM_3"/>
    <property type="match status" value="1"/>
</dbReference>
<organism evidence="6 7">
    <name type="scientific">Bifidobacterium myosotis</name>
    <dbReference type="NCBI Taxonomy" id="1630166"/>
    <lineage>
        <taxon>Bacteria</taxon>
        <taxon>Bacillati</taxon>
        <taxon>Actinomycetota</taxon>
        <taxon>Actinomycetes</taxon>
        <taxon>Bifidobacteriales</taxon>
        <taxon>Bifidobacteriaceae</taxon>
        <taxon>Bifidobacterium</taxon>
    </lineage>
</organism>
<keyword evidence="3" id="KW-0238">DNA-binding</keyword>
<feature type="domain" description="Tyr recombinase" evidence="5">
    <location>
        <begin position="210"/>
        <end position="405"/>
    </location>
</feature>
<gene>
    <name evidence="6" type="ORF">EMO91_08990</name>
</gene>
<dbReference type="InterPro" id="IPR011010">
    <property type="entry name" value="DNA_brk_join_enz"/>
</dbReference>
<evidence type="ECO:0000256" key="3">
    <source>
        <dbReference type="ARBA" id="ARBA00023125"/>
    </source>
</evidence>
<keyword evidence="2" id="KW-0229">DNA integration</keyword>
<dbReference type="GO" id="GO:0006310">
    <property type="term" value="P:DNA recombination"/>
    <property type="evidence" value="ECO:0007669"/>
    <property type="project" value="UniProtKB-KW"/>
</dbReference>
<protein>
    <submittedName>
        <fullName evidence="6">Site-specific integrase</fullName>
    </submittedName>
</protein>
<dbReference type="InterPro" id="IPR010998">
    <property type="entry name" value="Integrase_recombinase_N"/>
</dbReference>
<comment type="caution">
    <text evidence="6">The sequence shown here is derived from an EMBL/GenBank/DDBJ whole genome shotgun (WGS) entry which is preliminary data.</text>
</comment>
<dbReference type="InterPro" id="IPR058717">
    <property type="entry name" value="Phage_L5_Integrase_N"/>
</dbReference>
<dbReference type="Gene3D" id="1.10.150.130">
    <property type="match status" value="1"/>
</dbReference>
<dbReference type="InterPro" id="IPR013762">
    <property type="entry name" value="Integrase-like_cat_sf"/>
</dbReference>
<dbReference type="PANTHER" id="PTHR30349">
    <property type="entry name" value="PHAGE INTEGRASE-RELATED"/>
    <property type="match status" value="1"/>
</dbReference>
<evidence type="ECO:0000313" key="7">
    <source>
        <dbReference type="Proteomes" id="UP000410049"/>
    </source>
</evidence>
<dbReference type="SUPFAM" id="SSF56349">
    <property type="entry name" value="DNA breaking-rejoining enzymes"/>
    <property type="match status" value="1"/>
</dbReference>
<dbReference type="CDD" id="cd01189">
    <property type="entry name" value="INT_ICEBs1_C_like"/>
    <property type="match status" value="1"/>
</dbReference>
<dbReference type="InterPro" id="IPR004107">
    <property type="entry name" value="Integrase_SAM-like_N"/>
</dbReference>
<dbReference type="Pfam" id="PF26003">
    <property type="entry name" value="Integrase_N_phage"/>
    <property type="match status" value="1"/>
</dbReference>
<sequence>MARKSLQRLTLRRSSGAYVAREVKRMDVMPSKRGFGHVRRFRSGRYQASYMMNGERFNAPDTFATKSEADAWLSEVRASINRNEWIDPRVAGQTFKVYALTWFKGRKDDLAPKTRQLYAGLLDQLLLPTLGALPMNDITPLTVKQWRAEIMKTFDARAEAGNMPNMRSSGKTRVAQAYRLLHTIMAEAVRDEVIRHNPCVLKGAAQVRAAERKPATLEELDVIAVNMPERYRALIHVAAWSGLRFSELAGLRYADVVLVTDKTGALYYRLNVDKQTYKIGATLHEDVATKTDAGRRVVYLPPHLTDTLTEHMARYVKAEPSAYVFGTRNGTPMMNNSVGKMFRRAREAAGRSDLRFHDLRHTGATIAAKAGATTKELMQRMGHSSMRAALIYQHATEEDDLQLAARMNAMASGLGKTPAKIGGAL</sequence>
<name>A0A5M9ZIU1_9BIFI</name>
<dbReference type="EMBL" id="RZUH01000006">
    <property type="protein sequence ID" value="KAA8827524.1"/>
    <property type="molecule type" value="Genomic_DNA"/>
</dbReference>
<keyword evidence="4" id="KW-0233">DNA recombination</keyword>
<dbReference type="GO" id="GO:0003677">
    <property type="term" value="F:DNA binding"/>
    <property type="evidence" value="ECO:0007669"/>
    <property type="project" value="UniProtKB-KW"/>
</dbReference>
<dbReference type="InterPro" id="IPR050090">
    <property type="entry name" value="Tyrosine_recombinase_XerCD"/>
</dbReference>
<evidence type="ECO:0000256" key="2">
    <source>
        <dbReference type="ARBA" id="ARBA00022908"/>
    </source>
</evidence>
<comment type="similarity">
    <text evidence="1">Belongs to the 'phage' integrase family.</text>
</comment>
<evidence type="ECO:0000259" key="5">
    <source>
        <dbReference type="PROSITE" id="PS51898"/>
    </source>
</evidence>
<dbReference type="GO" id="GO:0015074">
    <property type="term" value="P:DNA integration"/>
    <property type="evidence" value="ECO:0007669"/>
    <property type="project" value="UniProtKB-KW"/>
</dbReference>
<evidence type="ECO:0000313" key="6">
    <source>
        <dbReference type="EMBL" id="KAA8827524.1"/>
    </source>
</evidence>
<accession>A0A5M9ZIU1</accession>
<proteinExistence type="inferred from homology"/>
<dbReference type="PANTHER" id="PTHR30349:SF64">
    <property type="entry name" value="PROPHAGE INTEGRASE INTD-RELATED"/>
    <property type="match status" value="1"/>
</dbReference>
<dbReference type="Gene3D" id="1.10.443.10">
    <property type="entry name" value="Intergrase catalytic core"/>
    <property type="match status" value="1"/>
</dbReference>